<feature type="domain" description="IraD/Gp25-like" evidence="1">
    <location>
        <begin position="50"/>
        <end position="151"/>
    </location>
</feature>
<dbReference type="PANTHER" id="PTHR38595">
    <property type="entry name" value="CYTOPLASMIC PROTEIN-RELATED"/>
    <property type="match status" value="1"/>
</dbReference>
<dbReference type="InterPro" id="IPR007048">
    <property type="entry name" value="IraD/Gp25-like"/>
</dbReference>
<gene>
    <name evidence="2" type="ORF">ID47_00595</name>
</gene>
<dbReference type="KEGG" id="paca:ID47_00595"/>
<dbReference type="RefSeq" id="WP_038462777.1">
    <property type="nucleotide sequence ID" value="NZ_CP008941.1"/>
</dbReference>
<evidence type="ECO:0000313" key="3">
    <source>
        <dbReference type="Proteomes" id="UP000028926"/>
    </source>
</evidence>
<organism evidence="2 3">
    <name type="scientific">Candidatus Odyssella acanthamoebae</name>
    <dbReference type="NCBI Taxonomy" id="91604"/>
    <lineage>
        <taxon>Bacteria</taxon>
        <taxon>Pseudomonadati</taxon>
        <taxon>Pseudomonadota</taxon>
        <taxon>Alphaproteobacteria</taxon>
        <taxon>Holosporales</taxon>
        <taxon>Candidatus Paracaedibacteraceae</taxon>
        <taxon>Candidatus Odyssella</taxon>
    </lineage>
</organism>
<proteinExistence type="predicted"/>
<dbReference type="HOGENOM" id="CLU_1607853_0_0_5"/>
<evidence type="ECO:0000259" key="1">
    <source>
        <dbReference type="Pfam" id="PF04965"/>
    </source>
</evidence>
<accession>A0A077AQX3</accession>
<dbReference type="SUPFAM" id="SSF160719">
    <property type="entry name" value="gpW/gp25-like"/>
    <property type="match status" value="1"/>
</dbReference>
<dbReference type="Proteomes" id="UP000028926">
    <property type="component" value="Chromosome"/>
</dbReference>
<evidence type="ECO:0000313" key="2">
    <source>
        <dbReference type="EMBL" id="AIK95577.1"/>
    </source>
</evidence>
<protein>
    <recommendedName>
        <fullName evidence="1">IraD/Gp25-like domain-containing protein</fullName>
    </recommendedName>
</protein>
<dbReference type="Pfam" id="PF04965">
    <property type="entry name" value="GPW_gp25"/>
    <property type="match status" value="1"/>
</dbReference>
<dbReference type="PANTHER" id="PTHR38595:SF1">
    <property type="entry name" value="TYPE VI SECRETION SYSTEM COMPONENT TSSE1"/>
    <property type="match status" value="1"/>
</dbReference>
<reference evidence="2 3" key="1">
    <citation type="submission" date="2014-07" db="EMBL/GenBank/DDBJ databases">
        <title>Comparative genomic insights into amoeba endosymbionts belonging to the families of Holosporaceae and Candidatus Midichloriaceae within Rickettsiales.</title>
        <authorList>
            <person name="Wang Z."/>
            <person name="Wu M."/>
        </authorList>
    </citation>
    <scope>NUCLEOTIDE SEQUENCE [LARGE SCALE GENOMIC DNA]</scope>
    <source>
        <strain evidence="2">PRA3</strain>
    </source>
</reference>
<keyword evidence="3" id="KW-1185">Reference proteome</keyword>
<dbReference type="eggNOG" id="COG3518">
    <property type="taxonomic scope" value="Bacteria"/>
</dbReference>
<dbReference type="InterPro" id="IPR053176">
    <property type="entry name" value="T6SS_TssE1-like"/>
</dbReference>
<dbReference type="AlphaFoldDB" id="A0A077AQX3"/>
<sequence length="165" mass="19283">MITRDIIKESLAEPKREQGAPLSLFEKLIDTDRSVQEEVPAKRFYNRFELMQSIQFELSRILNTRANAKKTEYDQLAADERNFGLPQLYGLADFSQYDATNKGHYPRIARLCENAIRLFEPRLKNAIVTITEFDIKKARLYAIIDAELNMKDFQEEVTFPMEIEV</sequence>
<dbReference type="STRING" id="91604.ID47_00595"/>
<dbReference type="InterPro" id="IPR017737">
    <property type="entry name" value="TssE1-like"/>
</dbReference>
<dbReference type="NCBIfam" id="TIGR03357">
    <property type="entry name" value="VI_zyme"/>
    <property type="match status" value="1"/>
</dbReference>
<dbReference type="OrthoDB" id="119583at2"/>
<name>A0A077AQX3_9PROT</name>
<dbReference type="EMBL" id="CP008941">
    <property type="protein sequence ID" value="AIK95577.1"/>
    <property type="molecule type" value="Genomic_DNA"/>
</dbReference>